<dbReference type="GO" id="GO:0030527">
    <property type="term" value="F:structural constituent of chromatin"/>
    <property type="evidence" value="ECO:0007669"/>
    <property type="project" value="InterPro"/>
</dbReference>
<proteinExistence type="inferred from homology"/>
<reference evidence="4" key="1">
    <citation type="submission" date="2013-12" db="EMBL/GenBank/DDBJ databases">
        <authorList>
            <person name="Omoto C.K."/>
            <person name="Sibley D."/>
            <person name="Venepally P."/>
            <person name="Hadjithomas M."/>
            <person name="Karamycheva S."/>
            <person name="Brunk B."/>
            <person name="Roos D."/>
            <person name="Caler E."/>
            <person name="Lorenzi H."/>
        </authorList>
    </citation>
    <scope>NUCLEOTIDE SEQUENCE</scope>
</reference>
<dbReference type="eggNOG" id="KOG1744">
    <property type="taxonomic scope" value="Eukaryota"/>
</dbReference>
<dbReference type="SMART" id="SM00427">
    <property type="entry name" value="H2B"/>
    <property type="match status" value="1"/>
</dbReference>
<dbReference type="GO" id="GO:0000786">
    <property type="term" value="C:nucleosome"/>
    <property type="evidence" value="ECO:0007669"/>
    <property type="project" value="InterPro"/>
</dbReference>
<dbReference type="CDD" id="cd22910">
    <property type="entry name" value="HFD_H2B"/>
    <property type="match status" value="1"/>
</dbReference>
<dbReference type="InterPro" id="IPR009072">
    <property type="entry name" value="Histone-fold"/>
</dbReference>
<dbReference type="RefSeq" id="XP_011131022.1">
    <property type="nucleotide sequence ID" value="XM_011132720.1"/>
</dbReference>
<evidence type="ECO:0000256" key="1">
    <source>
        <dbReference type="ARBA" id="ARBA00006846"/>
    </source>
</evidence>
<keyword evidence="5" id="KW-1185">Reference proteome</keyword>
<dbReference type="EMBL" id="AFNH02000723">
    <property type="protein sequence ID" value="EZG57856.1"/>
    <property type="molecule type" value="Genomic_DNA"/>
</dbReference>
<organism evidence="4 5">
    <name type="scientific">Gregarina niphandrodes</name>
    <name type="common">Septate eugregarine</name>
    <dbReference type="NCBI Taxonomy" id="110365"/>
    <lineage>
        <taxon>Eukaryota</taxon>
        <taxon>Sar</taxon>
        <taxon>Alveolata</taxon>
        <taxon>Apicomplexa</taxon>
        <taxon>Conoidasida</taxon>
        <taxon>Gregarinasina</taxon>
        <taxon>Eugregarinorida</taxon>
        <taxon>Gregarinidae</taxon>
        <taxon>Gregarina</taxon>
    </lineage>
</organism>
<dbReference type="AlphaFoldDB" id="A0A023B4Z8"/>
<dbReference type="PRINTS" id="PR00621">
    <property type="entry name" value="HISTONEH2B"/>
</dbReference>
<feature type="region of interest" description="Disordered" evidence="2">
    <location>
        <begin position="1"/>
        <end position="28"/>
    </location>
</feature>
<dbReference type="GO" id="GO:0005634">
    <property type="term" value="C:nucleus"/>
    <property type="evidence" value="ECO:0007669"/>
    <property type="project" value="UniProtKB-ARBA"/>
</dbReference>
<dbReference type="Proteomes" id="UP000019763">
    <property type="component" value="Unassembled WGS sequence"/>
</dbReference>
<evidence type="ECO:0000313" key="4">
    <source>
        <dbReference type="EMBL" id="EZG57856.1"/>
    </source>
</evidence>
<dbReference type="Pfam" id="PF00125">
    <property type="entry name" value="Histone"/>
    <property type="match status" value="1"/>
</dbReference>
<evidence type="ECO:0000313" key="5">
    <source>
        <dbReference type="Proteomes" id="UP000019763"/>
    </source>
</evidence>
<accession>A0A023B4Z8</accession>
<dbReference type="GO" id="GO:0003677">
    <property type="term" value="F:DNA binding"/>
    <property type="evidence" value="ECO:0007669"/>
    <property type="project" value="InterPro"/>
</dbReference>
<dbReference type="FunFam" id="1.10.20.10:FF:000043">
    <property type="entry name" value="Histone H2B"/>
    <property type="match status" value="1"/>
</dbReference>
<dbReference type="InterPro" id="IPR000558">
    <property type="entry name" value="Histone_H2B"/>
</dbReference>
<dbReference type="VEuPathDB" id="CryptoDB:GNI_096610"/>
<dbReference type="SUPFAM" id="SSF47113">
    <property type="entry name" value="Histone-fold"/>
    <property type="match status" value="1"/>
</dbReference>
<sequence>MEKAAASPTSTVASSTSPKKKKKKSPNAETYTSYIFKVLKQVRPNVKITKRAMSIMNSFVADTFERIASQAATLCNSSKKETLSSHEVHTAVRLVLPGDLAKYAVMEGASAVRTYTEGQAAKRPKKPTTTSSTAS</sequence>
<dbReference type="GO" id="GO:0046982">
    <property type="term" value="F:protein heterodimerization activity"/>
    <property type="evidence" value="ECO:0007669"/>
    <property type="project" value="InterPro"/>
</dbReference>
<gene>
    <name evidence="4" type="ORF">GNI_096610</name>
</gene>
<feature type="compositionally biased region" description="Low complexity" evidence="2">
    <location>
        <begin position="1"/>
        <end position="17"/>
    </location>
</feature>
<dbReference type="InterPro" id="IPR007125">
    <property type="entry name" value="H2A/H2B/H3"/>
</dbReference>
<feature type="region of interest" description="Disordered" evidence="2">
    <location>
        <begin position="114"/>
        <end position="135"/>
    </location>
</feature>
<evidence type="ECO:0000256" key="2">
    <source>
        <dbReference type="SAM" id="MobiDB-lite"/>
    </source>
</evidence>
<dbReference type="OrthoDB" id="10036053at2759"/>
<dbReference type="PANTHER" id="PTHR23428">
    <property type="entry name" value="HISTONE H2B"/>
    <property type="match status" value="1"/>
</dbReference>
<dbReference type="GeneID" id="22913439"/>
<feature type="domain" description="Core Histone H2A/H2B/H3" evidence="3">
    <location>
        <begin position="19"/>
        <end position="94"/>
    </location>
</feature>
<comment type="similarity">
    <text evidence="1">Belongs to the histone H2B family.</text>
</comment>
<protein>
    <submittedName>
        <fullName evidence="4">Histone H2B</fullName>
    </submittedName>
</protein>
<comment type="caution">
    <text evidence="4">The sequence shown here is derived from an EMBL/GenBank/DDBJ whole genome shotgun (WGS) entry which is preliminary data.</text>
</comment>
<dbReference type="OMA" id="AQLCQTT"/>
<dbReference type="Gene3D" id="1.10.20.10">
    <property type="entry name" value="Histone, subunit A"/>
    <property type="match status" value="1"/>
</dbReference>
<name>A0A023B4Z8_GRENI</name>
<evidence type="ECO:0000259" key="3">
    <source>
        <dbReference type="Pfam" id="PF00125"/>
    </source>
</evidence>